<comment type="caution">
    <text evidence="2">The sequence shown here is derived from an EMBL/GenBank/DDBJ whole genome shotgun (WGS) entry which is preliminary data.</text>
</comment>
<organism evidence="2 3">
    <name type="scientific">Chryseobacterium cheonjiense</name>
    <dbReference type="NCBI Taxonomy" id="2728845"/>
    <lineage>
        <taxon>Bacteria</taxon>
        <taxon>Pseudomonadati</taxon>
        <taxon>Bacteroidota</taxon>
        <taxon>Flavobacteriia</taxon>
        <taxon>Flavobacteriales</taxon>
        <taxon>Weeksellaceae</taxon>
        <taxon>Chryseobacterium group</taxon>
        <taxon>Chryseobacterium</taxon>
    </lineage>
</organism>
<keyword evidence="3" id="KW-1185">Reference proteome</keyword>
<dbReference type="EMBL" id="JABBGF010000002">
    <property type="protein sequence ID" value="NML58281.1"/>
    <property type="molecule type" value="Genomic_DNA"/>
</dbReference>
<dbReference type="AlphaFoldDB" id="A0A7Y0A7U0"/>
<evidence type="ECO:0000256" key="1">
    <source>
        <dbReference type="SAM" id="SignalP"/>
    </source>
</evidence>
<gene>
    <name evidence="2" type="ORF">HHL20_13110</name>
</gene>
<dbReference type="RefSeq" id="WP_169231622.1">
    <property type="nucleotide sequence ID" value="NZ_JABBGF010000002.1"/>
</dbReference>
<keyword evidence="1" id="KW-0732">Signal</keyword>
<reference evidence="2 3" key="1">
    <citation type="submission" date="2020-04" db="EMBL/GenBank/DDBJ databases">
        <title>Chryseobacterium sp. RJ-7-14 sp. nov., isolated from Jeju soil.</title>
        <authorList>
            <person name="Dahal R.H."/>
            <person name="Chaudhary D.K."/>
        </authorList>
    </citation>
    <scope>NUCLEOTIDE SEQUENCE [LARGE SCALE GENOMIC DNA]</scope>
    <source>
        <strain evidence="2 3">RJ-7-14</strain>
    </source>
</reference>
<feature type="chain" id="PRO_5031482196" evidence="1">
    <location>
        <begin position="19"/>
        <end position="93"/>
    </location>
</feature>
<evidence type="ECO:0000313" key="2">
    <source>
        <dbReference type="EMBL" id="NML58281.1"/>
    </source>
</evidence>
<name>A0A7Y0A7U0_9FLAO</name>
<evidence type="ECO:0000313" key="3">
    <source>
        <dbReference type="Proteomes" id="UP000552615"/>
    </source>
</evidence>
<dbReference type="Proteomes" id="UP000552615">
    <property type="component" value="Unassembled WGS sequence"/>
</dbReference>
<accession>A0A7Y0A7U0</accession>
<sequence length="93" mass="10608">MKKILITTLLTLSTVAFAKTEEPKTKMKKDVPDTQGKVLVAKKTIQGEEVENYYSLDFLFKHPCETWAWVKNPMVSMELVLQCDALHNPTINP</sequence>
<feature type="signal peptide" evidence="1">
    <location>
        <begin position="1"/>
        <end position="18"/>
    </location>
</feature>
<protein>
    <submittedName>
        <fullName evidence="2">Uncharacterized protein</fullName>
    </submittedName>
</protein>
<proteinExistence type="predicted"/>